<dbReference type="InterPro" id="IPR024344">
    <property type="entry name" value="MDMPI_metal-binding"/>
</dbReference>
<gene>
    <name evidence="2" type="ORF">CEP50_07250</name>
</gene>
<dbReference type="InterPro" id="IPR036527">
    <property type="entry name" value="SCP2_sterol-bd_dom_sf"/>
</dbReference>
<dbReference type="AlphaFoldDB" id="A0A2T0GXZ9"/>
<organism evidence="2 3">
    <name type="scientific">Actinopolyspora mortivallis</name>
    <dbReference type="NCBI Taxonomy" id="33906"/>
    <lineage>
        <taxon>Bacteria</taxon>
        <taxon>Bacillati</taxon>
        <taxon>Actinomycetota</taxon>
        <taxon>Actinomycetes</taxon>
        <taxon>Actinopolysporales</taxon>
        <taxon>Actinopolysporaceae</taxon>
        <taxon>Actinopolyspora</taxon>
    </lineage>
</organism>
<dbReference type="Pfam" id="PF11716">
    <property type="entry name" value="MDMPI_N"/>
    <property type="match status" value="1"/>
</dbReference>
<dbReference type="InterPro" id="IPR034660">
    <property type="entry name" value="DinB/YfiT-like"/>
</dbReference>
<feature type="domain" description="Mycothiol-dependent maleylpyruvate isomerase metal-binding" evidence="1">
    <location>
        <begin position="30"/>
        <end position="163"/>
    </location>
</feature>
<dbReference type="Gene3D" id="1.20.120.450">
    <property type="entry name" value="dinb family like domain"/>
    <property type="match status" value="1"/>
</dbReference>
<evidence type="ECO:0000259" key="1">
    <source>
        <dbReference type="Pfam" id="PF11716"/>
    </source>
</evidence>
<dbReference type="EMBL" id="PVSR01000007">
    <property type="protein sequence ID" value="PRW63981.1"/>
    <property type="molecule type" value="Genomic_DNA"/>
</dbReference>
<dbReference type="NCBIfam" id="TIGR03083">
    <property type="entry name" value="maleylpyruvate isomerase family mycothiol-dependent enzyme"/>
    <property type="match status" value="1"/>
</dbReference>
<dbReference type="GO" id="GO:0046872">
    <property type="term" value="F:metal ion binding"/>
    <property type="evidence" value="ECO:0007669"/>
    <property type="project" value="InterPro"/>
</dbReference>
<evidence type="ECO:0000313" key="3">
    <source>
        <dbReference type="Proteomes" id="UP000239352"/>
    </source>
</evidence>
<dbReference type="InterPro" id="IPR017517">
    <property type="entry name" value="Maleyloyr_isom"/>
</dbReference>
<name>A0A2T0GXZ9_ACTMO</name>
<dbReference type="SUPFAM" id="SSF109854">
    <property type="entry name" value="DinB/YfiT-like putative metalloenzymes"/>
    <property type="match status" value="1"/>
</dbReference>
<comment type="caution">
    <text evidence="2">The sequence shown here is derived from an EMBL/GenBank/DDBJ whole genome shotgun (WGS) entry which is preliminary data.</text>
</comment>
<evidence type="ECO:0000313" key="2">
    <source>
        <dbReference type="EMBL" id="PRW63981.1"/>
    </source>
</evidence>
<keyword evidence="2" id="KW-0670">Pyruvate</keyword>
<keyword evidence="2" id="KW-0413">Isomerase</keyword>
<sequence length="254" mass="27983">MVDLEFRSGDGRGTVEPIGTNRLIAAVQGATSTLLSTVEAMDEVTVHAPSLLPGWKRAHVITHLARHADGCVNLLTWAHTGVEHPMYPSAEDRDADIAEGAHRSHRLLFEDLAASAGRFFEAARGLHAQDWHTEVVISPGKPVPAYEVLRRRLLEVRVHLVDLDYGPGFADIPRGDLETLLNDTVRQLVGRPDVPPLSMTIEFDDGSSTVWELGEARNERHRVRGRADRVLGWLLGRTGPDELTGSPPTMPPWL</sequence>
<reference evidence="2 3" key="1">
    <citation type="submission" date="2018-03" db="EMBL/GenBank/DDBJ databases">
        <title>Actinopolyspora mortivallis from Sahara, screening for active biomolecules.</title>
        <authorList>
            <person name="Selama O."/>
            <person name="Wellington E.M.H."/>
            <person name="Hacene H."/>
        </authorList>
    </citation>
    <scope>NUCLEOTIDE SEQUENCE [LARGE SCALE GENOMIC DNA]</scope>
    <source>
        <strain evidence="2 3">M5A</strain>
    </source>
</reference>
<dbReference type="InParanoid" id="A0A2T0GXZ9"/>
<keyword evidence="3" id="KW-1185">Reference proteome</keyword>
<dbReference type="Proteomes" id="UP000239352">
    <property type="component" value="Unassembled WGS sequence"/>
</dbReference>
<dbReference type="RefSeq" id="WP_106113166.1">
    <property type="nucleotide sequence ID" value="NZ_PVSR01000007.1"/>
</dbReference>
<dbReference type="SUPFAM" id="SSF55718">
    <property type="entry name" value="SCP-like"/>
    <property type="match status" value="1"/>
</dbReference>
<dbReference type="GO" id="GO:0016853">
    <property type="term" value="F:isomerase activity"/>
    <property type="evidence" value="ECO:0007669"/>
    <property type="project" value="UniProtKB-KW"/>
</dbReference>
<dbReference type="STRING" id="1050202.GCA_000384035_01597"/>
<protein>
    <submittedName>
        <fullName evidence="2">Maleylpyruvate isomerase</fullName>
    </submittedName>
</protein>
<dbReference type="Gene3D" id="3.30.1050.20">
    <property type="match status" value="1"/>
</dbReference>
<accession>A0A2T0GXZ9</accession>
<proteinExistence type="predicted"/>